<dbReference type="InterPro" id="IPR050186">
    <property type="entry name" value="TPT_transporter"/>
</dbReference>
<evidence type="ECO:0000256" key="4">
    <source>
        <dbReference type="ARBA" id="ARBA00023136"/>
    </source>
</evidence>
<feature type="domain" description="Sugar phosphate transporter" evidence="6">
    <location>
        <begin position="54"/>
        <end position="349"/>
    </location>
</feature>
<sequence length="360" mass="40491">MRENPNRNSIDNDDFYNDIEEQELIERGDYEDLNKNHSQNSTEKATNSFTVALVILFFGIISISVVYLNKLITKPGLYGFEYPFTVTLFQFFVALVLIFVFGELNKRATQKSSWNPIPPFEFKLSIAKKVAPLTLIYVGMIGLSNYCLTYSDITYYQVAKSLTIIFTIFFTYLILNKSHSGPVILTCIIIIIGYILGNLKKNEFSLGALVSGLVSSIFTALYGIYIKKTLKHLNDDEWTLLIYNTTIAIFILFPICLITGEFYTAWTKYQLLSDFGFWMLMIIAGVAGFLINIAVFLAVKLTSPLTFTVAGTAKAGIQAALAPLIFSEKVSFMEGLGITIVLAGSSFYSYIKYKESNQKK</sequence>
<feature type="transmembrane region" description="Helical" evidence="5">
    <location>
        <begin position="205"/>
        <end position="226"/>
    </location>
</feature>
<dbReference type="Proteomes" id="UP000070444">
    <property type="component" value="Unassembled WGS sequence"/>
</dbReference>
<dbReference type="InterPro" id="IPR004853">
    <property type="entry name" value="Sugar_P_trans_dom"/>
</dbReference>
<feature type="transmembrane region" description="Helical" evidence="5">
    <location>
        <begin position="154"/>
        <end position="175"/>
    </location>
</feature>
<feature type="transmembrane region" description="Helical" evidence="5">
    <location>
        <begin position="182"/>
        <end position="199"/>
    </location>
</feature>
<dbReference type="AlphaFoldDB" id="A0A137P6W2"/>
<accession>A0A137P6W2</accession>
<evidence type="ECO:0000259" key="6">
    <source>
        <dbReference type="Pfam" id="PF03151"/>
    </source>
</evidence>
<dbReference type="PANTHER" id="PTHR11132">
    <property type="entry name" value="SOLUTE CARRIER FAMILY 35"/>
    <property type="match status" value="1"/>
</dbReference>
<keyword evidence="4 5" id="KW-0472">Membrane</keyword>
<name>A0A137P6W2_CONC2</name>
<reference evidence="7 8" key="1">
    <citation type="journal article" date="2015" name="Genome Biol. Evol.">
        <title>Phylogenomic analyses indicate that early fungi evolved digesting cell walls of algal ancestors of land plants.</title>
        <authorList>
            <person name="Chang Y."/>
            <person name="Wang S."/>
            <person name="Sekimoto S."/>
            <person name="Aerts A.L."/>
            <person name="Choi C."/>
            <person name="Clum A."/>
            <person name="LaButti K.M."/>
            <person name="Lindquist E.A."/>
            <person name="Yee Ngan C."/>
            <person name="Ohm R.A."/>
            <person name="Salamov A.A."/>
            <person name="Grigoriev I.V."/>
            <person name="Spatafora J.W."/>
            <person name="Berbee M.L."/>
        </authorList>
    </citation>
    <scope>NUCLEOTIDE SEQUENCE [LARGE SCALE GENOMIC DNA]</scope>
    <source>
        <strain evidence="7 8">NRRL 28638</strain>
    </source>
</reference>
<gene>
    <name evidence="7" type="ORF">CONCODRAFT_78705</name>
</gene>
<proteinExistence type="predicted"/>
<dbReference type="InterPro" id="IPR037185">
    <property type="entry name" value="EmrE-like"/>
</dbReference>
<dbReference type="SUPFAM" id="SSF103481">
    <property type="entry name" value="Multidrug resistance efflux transporter EmrE"/>
    <property type="match status" value="1"/>
</dbReference>
<feature type="transmembrane region" description="Helical" evidence="5">
    <location>
        <begin position="80"/>
        <end position="101"/>
    </location>
</feature>
<dbReference type="EMBL" id="KQ964494">
    <property type="protein sequence ID" value="KXN70735.1"/>
    <property type="molecule type" value="Genomic_DNA"/>
</dbReference>
<comment type="subcellular location">
    <subcellularLocation>
        <location evidence="1">Membrane</location>
        <topology evidence="1">Multi-pass membrane protein</topology>
    </subcellularLocation>
</comment>
<evidence type="ECO:0000256" key="1">
    <source>
        <dbReference type="ARBA" id="ARBA00004141"/>
    </source>
</evidence>
<keyword evidence="2 5" id="KW-0812">Transmembrane</keyword>
<feature type="transmembrane region" description="Helical" evidence="5">
    <location>
        <begin position="238"/>
        <end position="263"/>
    </location>
</feature>
<dbReference type="GO" id="GO:0016020">
    <property type="term" value="C:membrane"/>
    <property type="evidence" value="ECO:0007669"/>
    <property type="project" value="UniProtKB-SubCell"/>
</dbReference>
<feature type="transmembrane region" description="Helical" evidence="5">
    <location>
        <begin position="332"/>
        <end position="351"/>
    </location>
</feature>
<keyword evidence="3 5" id="KW-1133">Transmembrane helix</keyword>
<evidence type="ECO:0000313" key="8">
    <source>
        <dbReference type="Proteomes" id="UP000070444"/>
    </source>
</evidence>
<feature type="transmembrane region" description="Helical" evidence="5">
    <location>
        <begin position="305"/>
        <end position="326"/>
    </location>
</feature>
<dbReference type="OrthoDB" id="5547497at2759"/>
<evidence type="ECO:0000256" key="3">
    <source>
        <dbReference type="ARBA" id="ARBA00022989"/>
    </source>
</evidence>
<feature type="transmembrane region" description="Helical" evidence="5">
    <location>
        <begin position="49"/>
        <end position="68"/>
    </location>
</feature>
<dbReference type="Pfam" id="PF03151">
    <property type="entry name" value="TPT"/>
    <property type="match status" value="1"/>
</dbReference>
<keyword evidence="8" id="KW-1185">Reference proteome</keyword>
<evidence type="ECO:0000313" key="7">
    <source>
        <dbReference type="EMBL" id="KXN70735.1"/>
    </source>
</evidence>
<feature type="transmembrane region" description="Helical" evidence="5">
    <location>
        <begin position="275"/>
        <end position="298"/>
    </location>
</feature>
<evidence type="ECO:0000256" key="5">
    <source>
        <dbReference type="SAM" id="Phobius"/>
    </source>
</evidence>
<organism evidence="7 8">
    <name type="scientific">Conidiobolus coronatus (strain ATCC 28846 / CBS 209.66 / NRRL 28638)</name>
    <name type="common">Delacroixia coronata</name>
    <dbReference type="NCBI Taxonomy" id="796925"/>
    <lineage>
        <taxon>Eukaryota</taxon>
        <taxon>Fungi</taxon>
        <taxon>Fungi incertae sedis</taxon>
        <taxon>Zoopagomycota</taxon>
        <taxon>Entomophthoromycotina</taxon>
        <taxon>Entomophthoromycetes</taxon>
        <taxon>Entomophthorales</taxon>
        <taxon>Ancylistaceae</taxon>
        <taxon>Conidiobolus</taxon>
    </lineage>
</organism>
<evidence type="ECO:0000256" key="2">
    <source>
        <dbReference type="ARBA" id="ARBA00022692"/>
    </source>
</evidence>
<feature type="transmembrane region" description="Helical" evidence="5">
    <location>
        <begin position="130"/>
        <end position="148"/>
    </location>
</feature>
<protein>
    <submittedName>
        <fullName evidence="7">TPT-domain-containing protein</fullName>
    </submittedName>
</protein>
<dbReference type="OMA" id="WVRYQER"/>